<dbReference type="OrthoDB" id="280278at2"/>
<comment type="caution">
    <text evidence="1">The sequence shown here is derived from an EMBL/GenBank/DDBJ whole genome shotgun (WGS) entry which is preliminary data.</text>
</comment>
<protein>
    <submittedName>
        <fullName evidence="1">Putative Fe-Mo cluster-binding NifX family protein</fullName>
    </submittedName>
</protein>
<dbReference type="SUPFAM" id="SSF53146">
    <property type="entry name" value="Nitrogenase accessory factor-like"/>
    <property type="match status" value="1"/>
</dbReference>
<dbReference type="Proteomes" id="UP000295793">
    <property type="component" value="Unassembled WGS sequence"/>
</dbReference>
<name>A0A4V2UJJ4_9GAMM</name>
<dbReference type="Gene3D" id="3.30.420.130">
    <property type="entry name" value="Dinitrogenase iron-molybdenum cofactor biosynthesis domain"/>
    <property type="match status" value="1"/>
</dbReference>
<gene>
    <name evidence="1" type="ORF">BCF53_10977</name>
</gene>
<sequence length="147" mass="16057">MKVAITVWQQRVSPVFDVSANLLMLSLHDGKIADEQAIPLPTSGPAAKLAFIAALQPDVLICGAMSAQIQHVAETHPWQLYAFMKGSVRRVMRALIAGGVLADDFSLPGCTARNRCCTGNKWAQCVAQEPHEKRFGRPLCQSEKNEN</sequence>
<keyword evidence="2" id="KW-1185">Reference proteome</keyword>
<evidence type="ECO:0000313" key="1">
    <source>
        <dbReference type="EMBL" id="TCS40368.1"/>
    </source>
</evidence>
<dbReference type="InterPro" id="IPR036105">
    <property type="entry name" value="DiNase_FeMo-co_biosyn_sf"/>
</dbReference>
<dbReference type="EMBL" id="SLZR01000009">
    <property type="protein sequence ID" value="TCS40368.1"/>
    <property type="molecule type" value="Genomic_DNA"/>
</dbReference>
<reference evidence="1 2" key="1">
    <citation type="submission" date="2019-03" db="EMBL/GenBank/DDBJ databases">
        <title>Genomic Encyclopedia of Archaeal and Bacterial Type Strains, Phase II (KMG-II): from individual species to whole genera.</title>
        <authorList>
            <person name="Goeker M."/>
        </authorList>
    </citation>
    <scope>NUCLEOTIDE SEQUENCE [LARGE SCALE GENOMIC DNA]</scope>
    <source>
        <strain evidence="1 2">DSM 15388</strain>
    </source>
</reference>
<evidence type="ECO:0000313" key="2">
    <source>
        <dbReference type="Proteomes" id="UP000295793"/>
    </source>
</evidence>
<proteinExistence type="predicted"/>
<dbReference type="AlphaFoldDB" id="A0A4V2UJJ4"/>
<dbReference type="RefSeq" id="WP_132701880.1">
    <property type="nucleotide sequence ID" value="NZ_SLZR01000009.1"/>
</dbReference>
<organism evidence="1 2">
    <name type="scientific">Reinekea marinisedimentorum</name>
    <dbReference type="NCBI Taxonomy" id="230495"/>
    <lineage>
        <taxon>Bacteria</taxon>
        <taxon>Pseudomonadati</taxon>
        <taxon>Pseudomonadota</taxon>
        <taxon>Gammaproteobacteria</taxon>
        <taxon>Oceanospirillales</taxon>
        <taxon>Saccharospirillaceae</taxon>
        <taxon>Reinekea</taxon>
    </lineage>
</organism>
<accession>A0A4V2UJJ4</accession>